<name>A0A0E9TWP2_ANGAN</name>
<protein>
    <submittedName>
        <fullName evidence="1">Uncharacterized protein</fullName>
    </submittedName>
</protein>
<evidence type="ECO:0000313" key="1">
    <source>
        <dbReference type="EMBL" id="JAH57320.1"/>
    </source>
</evidence>
<sequence length="33" mass="3849">MQTHTYTHTPRHTSKLPICYIYSIPHLPALLTL</sequence>
<organism evidence="1">
    <name type="scientific">Anguilla anguilla</name>
    <name type="common">European freshwater eel</name>
    <name type="synonym">Muraena anguilla</name>
    <dbReference type="NCBI Taxonomy" id="7936"/>
    <lineage>
        <taxon>Eukaryota</taxon>
        <taxon>Metazoa</taxon>
        <taxon>Chordata</taxon>
        <taxon>Craniata</taxon>
        <taxon>Vertebrata</taxon>
        <taxon>Euteleostomi</taxon>
        <taxon>Actinopterygii</taxon>
        <taxon>Neopterygii</taxon>
        <taxon>Teleostei</taxon>
        <taxon>Anguilliformes</taxon>
        <taxon>Anguillidae</taxon>
        <taxon>Anguilla</taxon>
    </lineage>
</organism>
<dbReference type="EMBL" id="GBXM01051257">
    <property type="protein sequence ID" value="JAH57320.1"/>
    <property type="molecule type" value="Transcribed_RNA"/>
</dbReference>
<dbReference type="AlphaFoldDB" id="A0A0E9TWP2"/>
<accession>A0A0E9TWP2</accession>
<reference evidence="1" key="2">
    <citation type="journal article" date="2015" name="Fish Shellfish Immunol.">
        <title>Early steps in the European eel (Anguilla anguilla)-Vibrio vulnificus interaction in the gills: Role of the RtxA13 toxin.</title>
        <authorList>
            <person name="Callol A."/>
            <person name="Pajuelo D."/>
            <person name="Ebbesson L."/>
            <person name="Teles M."/>
            <person name="MacKenzie S."/>
            <person name="Amaro C."/>
        </authorList>
    </citation>
    <scope>NUCLEOTIDE SEQUENCE</scope>
</reference>
<proteinExistence type="predicted"/>
<reference evidence="1" key="1">
    <citation type="submission" date="2014-11" db="EMBL/GenBank/DDBJ databases">
        <authorList>
            <person name="Amaro Gonzalez C."/>
        </authorList>
    </citation>
    <scope>NUCLEOTIDE SEQUENCE</scope>
</reference>